<reference evidence="3 4" key="1">
    <citation type="submission" date="2020-08" db="EMBL/GenBank/DDBJ databases">
        <title>Functional genomics of gut bacteria from endangered species of beetles.</title>
        <authorList>
            <person name="Carlos-Shanley C."/>
        </authorList>
    </citation>
    <scope>NUCLEOTIDE SEQUENCE [LARGE SCALE GENOMIC DNA]</scope>
    <source>
        <strain evidence="3 4">S00179</strain>
    </source>
</reference>
<dbReference type="PRINTS" id="PR00410">
    <property type="entry name" value="PHEHYDRXLASE"/>
</dbReference>
<dbReference type="CDD" id="cd00207">
    <property type="entry name" value="fer2"/>
    <property type="match status" value="1"/>
</dbReference>
<dbReference type="PANTHER" id="PTHR42815">
    <property type="entry name" value="FAD-BINDING, PUTATIVE (AFU_ORTHOLOGUE AFUA_6G07600)-RELATED"/>
    <property type="match status" value="1"/>
</dbReference>
<evidence type="ECO:0000259" key="1">
    <source>
        <dbReference type="PROSITE" id="PS51085"/>
    </source>
</evidence>
<dbReference type="InterPro" id="IPR006058">
    <property type="entry name" value="2Fe2S_fd_BS"/>
</dbReference>
<dbReference type="InterPro" id="IPR001709">
    <property type="entry name" value="Flavoprot_Pyr_Nucl_cyt_Rdtase"/>
</dbReference>
<dbReference type="Pfam" id="PF00175">
    <property type="entry name" value="NAD_binding_1"/>
    <property type="match status" value="1"/>
</dbReference>
<dbReference type="Gene3D" id="2.40.30.10">
    <property type="entry name" value="Translation factors"/>
    <property type="match status" value="1"/>
</dbReference>
<dbReference type="SUPFAM" id="SSF50475">
    <property type="entry name" value="FMN-binding split barrel"/>
    <property type="match status" value="1"/>
</dbReference>
<dbReference type="InterPro" id="IPR008333">
    <property type="entry name" value="Cbr1-like_FAD-bd_dom"/>
</dbReference>
<dbReference type="InterPro" id="IPR012349">
    <property type="entry name" value="Split_barrel_FMN-bd"/>
</dbReference>
<dbReference type="GO" id="GO:0016491">
    <property type="term" value="F:oxidoreductase activity"/>
    <property type="evidence" value="ECO:0007669"/>
    <property type="project" value="InterPro"/>
</dbReference>
<dbReference type="Proteomes" id="UP000566995">
    <property type="component" value="Unassembled WGS sequence"/>
</dbReference>
<dbReference type="PRINTS" id="PR00371">
    <property type="entry name" value="FPNCR"/>
</dbReference>
<dbReference type="Pfam" id="PF00111">
    <property type="entry name" value="Fer2"/>
    <property type="match status" value="1"/>
</dbReference>
<protein>
    <submittedName>
        <fullName evidence="3">Ferredoxin-NADP reductase/predicted pyridoxine 5'-phosphate oxidase superfamily flavin-nucleotide-binding protein</fullName>
    </submittedName>
</protein>
<comment type="caution">
    <text evidence="3">The sequence shown here is derived from an EMBL/GenBank/DDBJ whole genome shotgun (WGS) entry which is preliminary data.</text>
</comment>
<dbReference type="InterPro" id="IPR017938">
    <property type="entry name" value="Riboflavin_synthase-like_b-brl"/>
</dbReference>
<dbReference type="PROSITE" id="PS51384">
    <property type="entry name" value="FAD_FR"/>
    <property type="match status" value="1"/>
</dbReference>
<proteinExistence type="predicted"/>
<dbReference type="Gene3D" id="3.10.20.30">
    <property type="match status" value="1"/>
</dbReference>
<evidence type="ECO:0000259" key="2">
    <source>
        <dbReference type="PROSITE" id="PS51384"/>
    </source>
</evidence>
<dbReference type="Pfam" id="PF00970">
    <property type="entry name" value="FAD_binding_6"/>
    <property type="match status" value="1"/>
</dbReference>
<dbReference type="Gene3D" id="3.40.50.80">
    <property type="entry name" value="Nucleotide-binding domain of ferredoxin-NADP reductase (FNR) module"/>
    <property type="match status" value="1"/>
</dbReference>
<dbReference type="PROSITE" id="PS00197">
    <property type="entry name" value="2FE2S_FER_1"/>
    <property type="match status" value="1"/>
</dbReference>
<gene>
    <name evidence="3" type="ORF">HNP46_003044</name>
</gene>
<evidence type="ECO:0000313" key="4">
    <source>
        <dbReference type="Proteomes" id="UP000566995"/>
    </source>
</evidence>
<dbReference type="InterPro" id="IPR039261">
    <property type="entry name" value="FNR_nucleotide-bd"/>
</dbReference>
<dbReference type="InterPro" id="IPR017927">
    <property type="entry name" value="FAD-bd_FR_type"/>
</dbReference>
<dbReference type="Gene3D" id="2.30.110.10">
    <property type="entry name" value="Electron Transport, Fmn-binding Protein, Chain A"/>
    <property type="match status" value="1"/>
</dbReference>
<dbReference type="PANTHER" id="PTHR42815:SF2">
    <property type="entry name" value="FAD-BINDING, PUTATIVE (AFU_ORTHOLOGUE AFUA_6G07600)-RELATED"/>
    <property type="match status" value="1"/>
</dbReference>
<dbReference type="InterPro" id="IPR001041">
    <property type="entry name" value="2Fe-2S_ferredoxin-type"/>
</dbReference>
<dbReference type="InterPro" id="IPR036010">
    <property type="entry name" value="2Fe-2S_ferredoxin-like_sf"/>
</dbReference>
<dbReference type="InterPro" id="IPR011576">
    <property type="entry name" value="Pyridox_Oxase_N"/>
</dbReference>
<dbReference type="InterPro" id="IPR001433">
    <property type="entry name" value="OxRdtase_FAD/NAD-bd"/>
</dbReference>
<dbReference type="CDD" id="cd06184">
    <property type="entry name" value="flavohem_like_fad_nad_binding"/>
    <property type="match status" value="1"/>
</dbReference>
<accession>A0A7W7KKL9</accession>
<dbReference type="InterPro" id="IPR012675">
    <property type="entry name" value="Beta-grasp_dom_sf"/>
</dbReference>
<organism evidence="3 4">
    <name type="scientific">Pseudomonas nitroreducens</name>
    <dbReference type="NCBI Taxonomy" id="46680"/>
    <lineage>
        <taxon>Bacteria</taxon>
        <taxon>Pseudomonadati</taxon>
        <taxon>Pseudomonadota</taxon>
        <taxon>Gammaproteobacteria</taxon>
        <taxon>Pseudomonadales</taxon>
        <taxon>Pseudomonadaceae</taxon>
        <taxon>Pseudomonas</taxon>
    </lineage>
</organism>
<dbReference type="PROSITE" id="PS51085">
    <property type="entry name" value="2FE2S_FER_2"/>
    <property type="match status" value="1"/>
</dbReference>
<dbReference type="GO" id="GO:0051537">
    <property type="term" value="F:2 iron, 2 sulfur cluster binding"/>
    <property type="evidence" value="ECO:0007669"/>
    <property type="project" value="InterPro"/>
</dbReference>
<dbReference type="SUPFAM" id="SSF52343">
    <property type="entry name" value="Ferredoxin reductase-like, C-terminal NADP-linked domain"/>
    <property type="match status" value="1"/>
</dbReference>
<evidence type="ECO:0000313" key="3">
    <source>
        <dbReference type="EMBL" id="MBB4864180.1"/>
    </source>
</evidence>
<dbReference type="RefSeq" id="WP_184590237.1">
    <property type="nucleotide sequence ID" value="NZ_JACHLI010000010.1"/>
</dbReference>
<dbReference type="EMBL" id="JACHLI010000010">
    <property type="protein sequence ID" value="MBB4864180.1"/>
    <property type="molecule type" value="Genomic_DNA"/>
</dbReference>
<dbReference type="Pfam" id="PF01243">
    <property type="entry name" value="PNPOx_N"/>
    <property type="match status" value="1"/>
</dbReference>
<feature type="domain" description="2Fe-2S ferredoxin-type" evidence="1">
    <location>
        <begin position="588"/>
        <end position="678"/>
    </location>
</feature>
<dbReference type="SUPFAM" id="SSF54292">
    <property type="entry name" value="2Fe-2S ferredoxin-like"/>
    <property type="match status" value="1"/>
</dbReference>
<dbReference type="AlphaFoldDB" id="A0A7W7KKL9"/>
<name>A0A7W7KKL9_PSENT</name>
<dbReference type="SUPFAM" id="SSF63380">
    <property type="entry name" value="Riboflavin synthase domain-like"/>
    <property type="match status" value="1"/>
</dbReference>
<sequence>MFQLPKHRTSPWHAGEKAIQERVGVAERMEVHGQKVIRDYMPDQHREFYHQLPFIIAGAVDDQGRPWATVLEGAEGFITSPEPKSLLLDSVPDGQDPAASGLQAGHAIGLLGIELHTRRRNRMNGVLREVDGGLLTIAVEHSFGNCPQYIQKRDWSRDEQRYGQRAPREDFVELNDELAAIIGNADTFFVASYVQHEDGERSVDVSHRGGRPGFVKVSGNRLTIPDYAGNLHFNTLGNLQVNPQAGLLFVDFTSGDVLQVHGRTEILFDSPQLAAFEGAERLWTLDVQSAVLRRSALATRWSFREYSPSSLMTGTWAEADAKLREREQRQQWQDWQVLRVEQESADIRSFYLQPPADTAVNFAAGQHLPVRLNVGEQALIRTYSLSSAPSDGELRISVKAQGPASRHLHEQVRVGDRLQVRAPMGSFTLRTDSERPVVLIGAGVGITPMLSMLRELVAGPVRRVHLFQSARSLDQLPFQREIAELRQRAPQLQVHRALSRPEAEALAGRDFEQVGRLDIEAIKARLPLDDYDFYVCGPGEFTQAIYDGLRGLNISDSRIHAETFGPSTLKRQGDSQVPALVQPPAATDPVPVYFSGSAKEARWKPESGTLLELAEARGLSPDFSCRGGSCGTCRTKIVSGQVHYPNPPAEMPEAGSALICCAIPAQDDSGVQPLILDL</sequence>
<feature type="domain" description="FAD-binding FR-type" evidence="2">
    <location>
        <begin position="330"/>
        <end position="430"/>
    </location>
</feature>